<evidence type="ECO:0000313" key="2">
    <source>
        <dbReference type="Proteomes" id="UP000503640"/>
    </source>
</evidence>
<dbReference type="EMBL" id="BJTG01000006">
    <property type="protein sequence ID" value="GEJ58007.1"/>
    <property type="molecule type" value="Genomic_DNA"/>
</dbReference>
<dbReference type="Proteomes" id="UP000503640">
    <property type="component" value="Unassembled WGS sequence"/>
</dbReference>
<gene>
    <name evidence="1" type="ORF">AMYX_27480</name>
</gene>
<accession>A0A7I9VPW5</accession>
<dbReference type="InterPro" id="IPR011990">
    <property type="entry name" value="TPR-like_helical_dom_sf"/>
</dbReference>
<protein>
    <recommendedName>
        <fullName evidence="3">Tetratricopeptide repeat protein</fullName>
    </recommendedName>
</protein>
<name>A0A7I9VPW5_9BACT</name>
<dbReference type="Gene3D" id="1.25.40.10">
    <property type="entry name" value="Tetratricopeptide repeat domain"/>
    <property type="match status" value="1"/>
</dbReference>
<dbReference type="Pfam" id="PF13428">
    <property type="entry name" value="TPR_14"/>
    <property type="match status" value="1"/>
</dbReference>
<organism evidence="1 2">
    <name type="scientific">Anaeromyxobacter diazotrophicus</name>
    <dbReference type="NCBI Taxonomy" id="2590199"/>
    <lineage>
        <taxon>Bacteria</taxon>
        <taxon>Pseudomonadati</taxon>
        <taxon>Myxococcota</taxon>
        <taxon>Myxococcia</taxon>
        <taxon>Myxococcales</taxon>
        <taxon>Cystobacterineae</taxon>
        <taxon>Anaeromyxobacteraceae</taxon>
        <taxon>Anaeromyxobacter</taxon>
    </lineage>
</organism>
<evidence type="ECO:0000313" key="1">
    <source>
        <dbReference type="EMBL" id="GEJ58007.1"/>
    </source>
</evidence>
<evidence type="ECO:0008006" key="3">
    <source>
        <dbReference type="Google" id="ProtNLM"/>
    </source>
</evidence>
<proteinExistence type="predicted"/>
<dbReference type="SUPFAM" id="SSF48452">
    <property type="entry name" value="TPR-like"/>
    <property type="match status" value="1"/>
</dbReference>
<keyword evidence="2" id="KW-1185">Reference proteome</keyword>
<dbReference type="AlphaFoldDB" id="A0A7I9VPW5"/>
<comment type="caution">
    <text evidence="1">The sequence shown here is derived from an EMBL/GenBank/DDBJ whole genome shotgun (WGS) entry which is preliminary data.</text>
</comment>
<sequence length="142" mass="14820">MGGAVITLEELASGTTLAEAQGMTEELGRAAARLAGAELEAGRLETAREILEGLAVTNPHDPAPWAMLALVARRRGRLLAARVCAETAYRLAPEDAQVRLVRAEVLLCDPEERGRARAELAGLAGAEATVAARARALLTALG</sequence>
<reference evidence="2" key="1">
    <citation type="journal article" date="2020" name="Appl. Environ. Microbiol.">
        <title>Diazotrophic Anaeromyxobacter Isolates from Soils.</title>
        <authorList>
            <person name="Masuda Y."/>
            <person name="Yamanaka H."/>
            <person name="Xu Z.X."/>
            <person name="Shiratori Y."/>
            <person name="Aono T."/>
            <person name="Amachi S."/>
            <person name="Senoo K."/>
            <person name="Itoh H."/>
        </authorList>
    </citation>
    <scope>NUCLEOTIDE SEQUENCE [LARGE SCALE GENOMIC DNA]</scope>
    <source>
        <strain evidence="2">R267</strain>
    </source>
</reference>